<dbReference type="PANTHER" id="PTHR48022">
    <property type="entry name" value="PLASTIDIC GLUCOSE TRANSPORTER 4"/>
    <property type="match status" value="1"/>
</dbReference>
<protein>
    <recommendedName>
        <fullName evidence="7">Major facilitator superfamily (MFS) profile domain-containing protein</fullName>
    </recommendedName>
</protein>
<dbReference type="InterPro" id="IPR020846">
    <property type="entry name" value="MFS_dom"/>
</dbReference>
<feature type="transmembrane region" description="Helical" evidence="6">
    <location>
        <begin position="171"/>
        <end position="192"/>
    </location>
</feature>
<accession>A0ABP0CB63</accession>
<proteinExistence type="inferred from homology"/>
<gene>
    <name evidence="8" type="ORF">SEUCBS140593_007153</name>
</gene>
<dbReference type="PROSITE" id="PS00216">
    <property type="entry name" value="SUGAR_TRANSPORT_1"/>
    <property type="match status" value="1"/>
</dbReference>
<evidence type="ECO:0000259" key="7">
    <source>
        <dbReference type="PROSITE" id="PS50850"/>
    </source>
</evidence>
<evidence type="ECO:0000256" key="3">
    <source>
        <dbReference type="ARBA" id="ARBA00022692"/>
    </source>
</evidence>
<name>A0ABP0CB63_9PEZI</name>
<feature type="transmembrane region" description="Helical" evidence="6">
    <location>
        <begin position="204"/>
        <end position="223"/>
    </location>
</feature>
<keyword evidence="9" id="KW-1185">Reference proteome</keyword>
<feature type="transmembrane region" description="Helical" evidence="6">
    <location>
        <begin position="489"/>
        <end position="507"/>
    </location>
</feature>
<reference evidence="8 9" key="1">
    <citation type="submission" date="2024-01" db="EMBL/GenBank/DDBJ databases">
        <authorList>
            <person name="Allen C."/>
            <person name="Tagirdzhanova G."/>
        </authorList>
    </citation>
    <scope>NUCLEOTIDE SEQUENCE [LARGE SCALE GENOMIC DNA]</scope>
</reference>
<evidence type="ECO:0000256" key="5">
    <source>
        <dbReference type="ARBA" id="ARBA00023136"/>
    </source>
</evidence>
<feature type="transmembrane region" description="Helical" evidence="6">
    <location>
        <begin position="391"/>
        <end position="411"/>
    </location>
</feature>
<evidence type="ECO:0000313" key="8">
    <source>
        <dbReference type="EMBL" id="CAK7229163.1"/>
    </source>
</evidence>
<dbReference type="Pfam" id="PF00083">
    <property type="entry name" value="Sugar_tr"/>
    <property type="match status" value="1"/>
</dbReference>
<feature type="transmembrane region" description="Helical" evidence="6">
    <location>
        <begin position="67"/>
        <end position="87"/>
    </location>
</feature>
<dbReference type="InterPro" id="IPR036259">
    <property type="entry name" value="MFS_trans_sf"/>
</dbReference>
<dbReference type="EMBL" id="CAWUHD010000084">
    <property type="protein sequence ID" value="CAK7229163.1"/>
    <property type="molecule type" value="Genomic_DNA"/>
</dbReference>
<dbReference type="Gene3D" id="1.20.1250.20">
    <property type="entry name" value="MFS general substrate transporter like domains"/>
    <property type="match status" value="1"/>
</dbReference>
<keyword evidence="5 6" id="KW-0472">Membrane</keyword>
<dbReference type="InterPro" id="IPR005828">
    <property type="entry name" value="MFS_sugar_transport-like"/>
</dbReference>
<evidence type="ECO:0000256" key="2">
    <source>
        <dbReference type="ARBA" id="ARBA00010992"/>
    </source>
</evidence>
<evidence type="ECO:0000256" key="1">
    <source>
        <dbReference type="ARBA" id="ARBA00004141"/>
    </source>
</evidence>
<dbReference type="PROSITE" id="PS50850">
    <property type="entry name" value="MFS"/>
    <property type="match status" value="1"/>
</dbReference>
<dbReference type="PANTHER" id="PTHR48022:SF2">
    <property type="entry name" value="PLASTIDIC GLUCOSE TRANSPORTER 4"/>
    <property type="match status" value="1"/>
</dbReference>
<organism evidence="8 9">
    <name type="scientific">Sporothrix eucalyptigena</name>
    <dbReference type="NCBI Taxonomy" id="1812306"/>
    <lineage>
        <taxon>Eukaryota</taxon>
        <taxon>Fungi</taxon>
        <taxon>Dikarya</taxon>
        <taxon>Ascomycota</taxon>
        <taxon>Pezizomycotina</taxon>
        <taxon>Sordariomycetes</taxon>
        <taxon>Sordariomycetidae</taxon>
        <taxon>Ophiostomatales</taxon>
        <taxon>Ophiostomataceae</taxon>
        <taxon>Sporothrix</taxon>
    </lineage>
</organism>
<feature type="transmembrane region" description="Helical" evidence="6">
    <location>
        <begin position="243"/>
        <end position="265"/>
    </location>
</feature>
<dbReference type="SUPFAM" id="SSF103473">
    <property type="entry name" value="MFS general substrate transporter"/>
    <property type="match status" value="1"/>
</dbReference>
<comment type="caution">
    <text evidence="8">The sequence shown here is derived from an EMBL/GenBank/DDBJ whole genome shotgun (WGS) entry which is preliminary data.</text>
</comment>
<dbReference type="PROSITE" id="PS00217">
    <property type="entry name" value="SUGAR_TRANSPORT_2"/>
    <property type="match status" value="1"/>
</dbReference>
<feature type="transmembrane region" description="Helical" evidence="6">
    <location>
        <begin position="115"/>
        <end position="135"/>
    </location>
</feature>
<evidence type="ECO:0000256" key="6">
    <source>
        <dbReference type="SAM" id="Phobius"/>
    </source>
</evidence>
<feature type="transmembrane region" description="Helical" evidence="6">
    <location>
        <begin position="458"/>
        <end position="477"/>
    </location>
</feature>
<dbReference type="Proteomes" id="UP001642482">
    <property type="component" value="Unassembled WGS sequence"/>
</dbReference>
<sequence>MATPAAKTDDAVPEITTVDATTAQVPTPAADNTTAMSQAIDKALAHGEAVQMRSTLDSLPILQAIRVYWRVTLICFLGAFCAALDGYQVSISSSIVSNKGFIRTMSHGGTVLNPTYVSVWGGMLSTGQLVGVGLLQLATDRLGRKKAMHLTWLTLCVSVALESAAKNWLYWLFAKLIAGAGLGMMQATYPVYIAEHSPTQTRGLLTTFYMFWYVTAQIFAPLALRQLSNSNPYDFKTAVYTQWGMLGVLLLINVFCLPESPWWLVERGRIQDAEKVLASTHKGIDQYNVESELGIIVATVEHERLLEKSESTNQLLQIVQDRTNLWRLFIAFWPKAMQQFTGQSVTNNYGTYFFQLAGNTAPFTVTIILAVCQLLGVLFSSLISDKFGRRWLTLGLFGAGTVAIWGVGILGSFDYESPQLGSVLVFFACLSNFGVIGGAGVAYSYVAEIPNQRLRARTASIALMGSFCLGLTFNYTVPLMLKVWAVKAGYFFAITGTLSCIVGYFVLPEITMRTPAEIDEMFADKVAPRKFRKHITRVQLFLEEQEAANEKGV</sequence>
<evidence type="ECO:0000256" key="4">
    <source>
        <dbReference type="ARBA" id="ARBA00022989"/>
    </source>
</evidence>
<comment type="similarity">
    <text evidence="2">Belongs to the major facilitator superfamily. Sugar transporter (TC 2.A.1.1) family.</text>
</comment>
<keyword evidence="4 6" id="KW-1133">Transmembrane helix</keyword>
<evidence type="ECO:0000313" key="9">
    <source>
        <dbReference type="Proteomes" id="UP001642482"/>
    </source>
</evidence>
<feature type="transmembrane region" description="Helical" evidence="6">
    <location>
        <begin position="423"/>
        <end position="446"/>
    </location>
</feature>
<comment type="subcellular location">
    <subcellularLocation>
        <location evidence="1">Membrane</location>
        <topology evidence="1">Multi-pass membrane protein</topology>
    </subcellularLocation>
</comment>
<keyword evidence="3 6" id="KW-0812">Transmembrane</keyword>
<feature type="domain" description="Major facilitator superfamily (MFS) profile" evidence="7">
    <location>
        <begin position="71"/>
        <end position="511"/>
    </location>
</feature>
<dbReference type="InterPro" id="IPR050360">
    <property type="entry name" value="MFS_Sugar_Transporters"/>
</dbReference>
<dbReference type="InterPro" id="IPR005829">
    <property type="entry name" value="Sugar_transporter_CS"/>
</dbReference>
<feature type="transmembrane region" description="Helical" evidence="6">
    <location>
        <begin position="361"/>
        <end position="379"/>
    </location>
</feature>